<sequence>MDHLQNTQFSGLISSPLPGITTPVIPGNCYSYLQNPGSAYTEREARTNSTMPLINIPLCNSGSHATYSLFSPGVYNPNYAPQYNWTEEPFRGTLEYELENVNPGKIQDILKNGSDSVMNSDVAGLMNGSWGPILDGMVVTDSRAQVAYSVSEEATDTSDQNQQLSLCHPSNSNSINEICGIASPSSSSNAAVPGRQPRMRWTQELHDRFVEAVNKLGGGEKATPKGVLKLMNVDGLSIYHVKSHLQKYRTARSMPELSPEERMKLAQLEDLPSLDPEKVNGINEALRAQMDVQKKLHEQLENQRKLQLQMEKQCKYLQMIVEKQQQSIDQLTLNKCSDLKLPSYEKLLTSEIGCGEINRTNVSEEISKQDGKKHKISKSDNTVCGVSSPAKRARGD</sequence>
<evidence type="ECO:0000256" key="3">
    <source>
        <dbReference type="ARBA" id="ARBA00023163"/>
    </source>
</evidence>
<dbReference type="InterPro" id="IPR025756">
    <property type="entry name" value="Myb_CC_LHEQLE"/>
</dbReference>
<proteinExistence type="predicted"/>
<dbReference type="PANTHER" id="PTHR31499:SF80">
    <property type="entry name" value="HTH MYB-TYPE DOMAIN-CONTAINING PROTEIN"/>
    <property type="match status" value="1"/>
</dbReference>
<dbReference type="Proteomes" id="UP000623129">
    <property type="component" value="Unassembled WGS sequence"/>
</dbReference>
<dbReference type="EMBL" id="SWLB01000002">
    <property type="protein sequence ID" value="KAF3341121.1"/>
    <property type="molecule type" value="Genomic_DNA"/>
</dbReference>
<dbReference type="InterPro" id="IPR001005">
    <property type="entry name" value="SANT/Myb"/>
</dbReference>
<dbReference type="AlphaFoldDB" id="A0A833RSM0"/>
<evidence type="ECO:0000259" key="6">
    <source>
        <dbReference type="PROSITE" id="PS51294"/>
    </source>
</evidence>
<dbReference type="FunFam" id="1.10.10.60:FF:000002">
    <property type="entry name" value="Myb family transcription factor"/>
    <property type="match status" value="1"/>
</dbReference>
<dbReference type="Pfam" id="PF14379">
    <property type="entry name" value="Myb_CC_LHEQLE"/>
    <property type="match status" value="1"/>
</dbReference>
<dbReference type="InterPro" id="IPR009057">
    <property type="entry name" value="Homeodomain-like_sf"/>
</dbReference>
<evidence type="ECO:0000256" key="4">
    <source>
        <dbReference type="ARBA" id="ARBA00023242"/>
    </source>
</evidence>
<dbReference type="Gene3D" id="1.10.10.60">
    <property type="entry name" value="Homeodomain-like"/>
    <property type="match status" value="1"/>
</dbReference>
<dbReference type="NCBIfam" id="TIGR01557">
    <property type="entry name" value="myb_SHAQKYF"/>
    <property type="match status" value="1"/>
</dbReference>
<name>A0A833RSM0_9POAL</name>
<dbReference type="InterPro" id="IPR017930">
    <property type="entry name" value="Myb_dom"/>
</dbReference>
<comment type="caution">
    <text evidence="7">The sequence shown here is derived from an EMBL/GenBank/DDBJ whole genome shotgun (WGS) entry which is preliminary data.</text>
</comment>
<reference evidence="7" key="1">
    <citation type="submission" date="2020-01" db="EMBL/GenBank/DDBJ databases">
        <title>Genome sequence of Kobresia littledalei, the first chromosome-level genome in the family Cyperaceae.</title>
        <authorList>
            <person name="Qu G."/>
        </authorList>
    </citation>
    <scope>NUCLEOTIDE SEQUENCE</scope>
    <source>
        <strain evidence="7">C.B.Clarke</strain>
        <tissue evidence="7">Leaf</tissue>
    </source>
</reference>
<evidence type="ECO:0000256" key="5">
    <source>
        <dbReference type="SAM" id="MobiDB-lite"/>
    </source>
</evidence>
<dbReference type="InterPro" id="IPR046955">
    <property type="entry name" value="PHR1-like"/>
</dbReference>
<gene>
    <name evidence="7" type="ORF">FCM35_KLT09965</name>
</gene>
<evidence type="ECO:0000256" key="2">
    <source>
        <dbReference type="ARBA" id="ARBA00023125"/>
    </source>
</evidence>
<protein>
    <submittedName>
        <fullName evidence="7">Protein PHR1-LIKE 1-like isoform X1</fullName>
    </submittedName>
</protein>
<dbReference type="Pfam" id="PF00249">
    <property type="entry name" value="Myb_DNA-binding"/>
    <property type="match status" value="1"/>
</dbReference>
<keyword evidence="4" id="KW-0539">Nucleus</keyword>
<evidence type="ECO:0000313" key="8">
    <source>
        <dbReference type="Proteomes" id="UP000623129"/>
    </source>
</evidence>
<dbReference type="GO" id="GO:0003700">
    <property type="term" value="F:DNA-binding transcription factor activity"/>
    <property type="evidence" value="ECO:0007669"/>
    <property type="project" value="InterPro"/>
</dbReference>
<keyword evidence="2" id="KW-0238">DNA-binding</keyword>
<keyword evidence="3" id="KW-0804">Transcription</keyword>
<keyword evidence="8" id="KW-1185">Reference proteome</keyword>
<dbReference type="PROSITE" id="PS51294">
    <property type="entry name" value="HTH_MYB"/>
    <property type="match status" value="1"/>
</dbReference>
<feature type="domain" description="HTH myb-type" evidence="6">
    <location>
        <begin position="200"/>
        <end position="253"/>
    </location>
</feature>
<dbReference type="OrthoDB" id="640548at2759"/>
<dbReference type="PANTHER" id="PTHR31499">
    <property type="entry name" value="MYB FAMILY TRANSCRIPTION FACTOR PHL11"/>
    <property type="match status" value="1"/>
</dbReference>
<dbReference type="InterPro" id="IPR006447">
    <property type="entry name" value="Myb_dom_plants"/>
</dbReference>
<feature type="region of interest" description="Disordered" evidence="5">
    <location>
        <begin position="365"/>
        <end position="396"/>
    </location>
</feature>
<evidence type="ECO:0000313" key="7">
    <source>
        <dbReference type="EMBL" id="KAF3341121.1"/>
    </source>
</evidence>
<accession>A0A833RSM0</accession>
<organism evidence="7 8">
    <name type="scientific">Carex littledalei</name>
    <dbReference type="NCBI Taxonomy" id="544730"/>
    <lineage>
        <taxon>Eukaryota</taxon>
        <taxon>Viridiplantae</taxon>
        <taxon>Streptophyta</taxon>
        <taxon>Embryophyta</taxon>
        <taxon>Tracheophyta</taxon>
        <taxon>Spermatophyta</taxon>
        <taxon>Magnoliopsida</taxon>
        <taxon>Liliopsida</taxon>
        <taxon>Poales</taxon>
        <taxon>Cyperaceae</taxon>
        <taxon>Cyperoideae</taxon>
        <taxon>Cariceae</taxon>
        <taxon>Carex</taxon>
        <taxon>Carex subgen. Euthyceras</taxon>
    </lineage>
</organism>
<evidence type="ECO:0000256" key="1">
    <source>
        <dbReference type="ARBA" id="ARBA00023015"/>
    </source>
</evidence>
<keyword evidence="1" id="KW-0805">Transcription regulation</keyword>
<dbReference type="SUPFAM" id="SSF46689">
    <property type="entry name" value="Homeodomain-like"/>
    <property type="match status" value="1"/>
</dbReference>
<dbReference type="GO" id="GO:0003677">
    <property type="term" value="F:DNA binding"/>
    <property type="evidence" value="ECO:0007669"/>
    <property type="project" value="UniProtKB-KW"/>
</dbReference>